<organism evidence="1">
    <name type="scientific">candidate division WOR-3 bacterium</name>
    <dbReference type="NCBI Taxonomy" id="2052148"/>
    <lineage>
        <taxon>Bacteria</taxon>
        <taxon>Bacteria division WOR-3</taxon>
    </lineage>
</organism>
<proteinExistence type="predicted"/>
<gene>
    <name evidence="1" type="ORF">ENL43_03540</name>
</gene>
<sequence length="566" mass="65284">MKKLIVISILTMLGSIKAQSPNINITTRIDSILSFRLLSTGYIFEDAIDIIQNPVRLHEIDGNLFFSSLSNLKGTSTFFKDTTEDYFLVGMKNTYSSTSEALLFLLSGYEVPLPNYYGTNGHIEVDSLLRTDTDGDGNPDTEYSKYEREDANKTYNSLLGYIALELKRDSYSIGASFYKNKSSTKTKNPGSLLAPWGSFYSVSFTYDLNSQTLIQTEEGLGSDSHEYTEDLSIASLGGMYVFEDSTSFNIILGYRTLKELEEHKTEYDIITDYNPGGTEVHNERSQGYYYRRFLFPGNGVEAYLQFKKPWGENNLFNVILYGMTENQEKDEDFYEIRDFYTGTYDDMPLGTRYTYQEDFFERDFSKAEKSHRILSLYLRNIVKASPMFRFGIGLGFSSEVLNEEYSVVERDSTYFAFNDGDDQILDPDDYTEITRENIFYDSLKSSVINYFFLPVGIEFKPLKNKEIYLRLGSCFTYHEMQDKYTINIKGYHPPQTITTYGDSSTIITTQDTQLESRTSDSKKHHSETRFYYGASFTIWDRATLDIMNFANLTDLTNWKVQIVIRF</sequence>
<evidence type="ECO:0000313" key="1">
    <source>
        <dbReference type="EMBL" id="HHF53419.1"/>
    </source>
</evidence>
<dbReference type="AlphaFoldDB" id="A0A7V5HNB0"/>
<comment type="caution">
    <text evidence="1">The sequence shown here is derived from an EMBL/GenBank/DDBJ whole genome shotgun (WGS) entry which is preliminary data.</text>
</comment>
<dbReference type="Proteomes" id="UP000886050">
    <property type="component" value="Unassembled WGS sequence"/>
</dbReference>
<protein>
    <submittedName>
        <fullName evidence="1">Uncharacterized protein</fullName>
    </submittedName>
</protein>
<reference evidence="1" key="1">
    <citation type="journal article" date="2020" name="mSystems">
        <title>Genome- and Community-Level Interaction Insights into Carbon Utilization and Element Cycling Functions of Hydrothermarchaeota in Hydrothermal Sediment.</title>
        <authorList>
            <person name="Zhou Z."/>
            <person name="Liu Y."/>
            <person name="Xu W."/>
            <person name="Pan J."/>
            <person name="Luo Z.H."/>
            <person name="Li M."/>
        </authorList>
    </citation>
    <scope>NUCLEOTIDE SEQUENCE [LARGE SCALE GENOMIC DNA]</scope>
    <source>
        <strain evidence="1">HyVt-96</strain>
    </source>
</reference>
<name>A0A7V5HNB0_UNCW3</name>
<accession>A0A7V5HNB0</accession>
<dbReference type="EMBL" id="DRTX01000179">
    <property type="protein sequence ID" value="HHF53419.1"/>
    <property type="molecule type" value="Genomic_DNA"/>
</dbReference>